<evidence type="ECO:0000256" key="1">
    <source>
        <dbReference type="SAM" id="MobiDB-lite"/>
    </source>
</evidence>
<keyword evidence="3" id="KW-1185">Reference proteome</keyword>
<dbReference type="AlphaFoldDB" id="A0A4S2L1Q5"/>
<reference evidence="2 3" key="1">
    <citation type="journal article" date="2019" name="Philos. Trans. R. Soc. Lond., B, Biol. Sci.">
        <title>Ant behaviour and brain gene expression of defending hosts depend on the ecological success of the intruding social parasite.</title>
        <authorList>
            <person name="Kaur R."/>
            <person name="Stoldt M."/>
            <person name="Jongepier E."/>
            <person name="Feldmeyer B."/>
            <person name="Menzel F."/>
            <person name="Bornberg-Bauer E."/>
            <person name="Foitzik S."/>
        </authorList>
    </citation>
    <scope>NUCLEOTIDE SEQUENCE [LARGE SCALE GENOMIC DNA]</scope>
    <source>
        <tissue evidence="2">Whole body</tissue>
    </source>
</reference>
<feature type="compositionally biased region" description="Acidic residues" evidence="1">
    <location>
        <begin position="1"/>
        <end position="36"/>
    </location>
</feature>
<evidence type="ECO:0000313" key="2">
    <source>
        <dbReference type="EMBL" id="TGZ56615.1"/>
    </source>
</evidence>
<dbReference type="EMBL" id="QBLH01000323">
    <property type="protein sequence ID" value="TGZ56615.1"/>
    <property type="molecule type" value="Genomic_DNA"/>
</dbReference>
<feature type="region of interest" description="Disordered" evidence="1">
    <location>
        <begin position="1"/>
        <end position="38"/>
    </location>
</feature>
<sequence length="205" mass="22857">MVVVEQDEEEEGVEEEDEEEEEEEEEVVGEKEDDGDVATRVVGEVKQTTDRSPLLLYGVHHGVDFQRCSSRRPQRREGLDGARGWEVGGGKRSDARFGKFPKARNSTGAADSENRPNGVATVAEFVESVPVRDHGEPGATGSVESITWGVHLFGRFVNDPKRRIGARNTGEFCGFHQGYQAERVIMSRFLWRCFLNDNKGDTIVS</sequence>
<gene>
    <name evidence="2" type="ORF">DBV15_10741</name>
</gene>
<comment type="caution">
    <text evidence="2">The sequence shown here is derived from an EMBL/GenBank/DDBJ whole genome shotgun (WGS) entry which is preliminary data.</text>
</comment>
<name>A0A4S2L1Q5_9HYME</name>
<proteinExistence type="predicted"/>
<feature type="region of interest" description="Disordered" evidence="1">
    <location>
        <begin position="68"/>
        <end position="115"/>
    </location>
</feature>
<evidence type="ECO:0000313" key="3">
    <source>
        <dbReference type="Proteomes" id="UP000310200"/>
    </source>
</evidence>
<organism evidence="2 3">
    <name type="scientific">Temnothorax longispinosus</name>
    <dbReference type="NCBI Taxonomy" id="300112"/>
    <lineage>
        <taxon>Eukaryota</taxon>
        <taxon>Metazoa</taxon>
        <taxon>Ecdysozoa</taxon>
        <taxon>Arthropoda</taxon>
        <taxon>Hexapoda</taxon>
        <taxon>Insecta</taxon>
        <taxon>Pterygota</taxon>
        <taxon>Neoptera</taxon>
        <taxon>Endopterygota</taxon>
        <taxon>Hymenoptera</taxon>
        <taxon>Apocrita</taxon>
        <taxon>Aculeata</taxon>
        <taxon>Formicoidea</taxon>
        <taxon>Formicidae</taxon>
        <taxon>Myrmicinae</taxon>
        <taxon>Temnothorax</taxon>
    </lineage>
</organism>
<accession>A0A4S2L1Q5</accession>
<dbReference type="Proteomes" id="UP000310200">
    <property type="component" value="Unassembled WGS sequence"/>
</dbReference>
<protein>
    <submittedName>
        <fullName evidence="2">Uncharacterized protein</fullName>
    </submittedName>
</protein>